<evidence type="ECO:0000313" key="1">
    <source>
        <dbReference type="EMBL" id="GAA5531455.1"/>
    </source>
</evidence>
<accession>A0ABP9X7U5</accession>
<proteinExistence type="predicted"/>
<dbReference type="Proteomes" id="UP001428290">
    <property type="component" value="Unassembled WGS sequence"/>
</dbReference>
<gene>
    <name evidence="1" type="ORF">Hgul01_05280</name>
</gene>
<organism evidence="1 2">
    <name type="scientific">Herpetosiphon gulosus</name>
    <dbReference type="NCBI Taxonomy" id="1973496"/>
    <lineage>
        <taxon>Bacteria</taxon>
        <taxon>Bacillati</taxon>
        <taxon>Chloroflexota</taxon>
        <taxon>Chloroflexia</taxon>
        <taxon>Herpetosiphonales</taxon>
        <taxon>Herpetosiphonaceae</taxon>
        <taxon>Herpetosiphon</taxon>
    </lineage>
</organism>
<comment type="caution">
    <text evidence="1">The sequence shown here is derived from an EMBL/GenBank/DDBJ whole genome shotgun (WGS) entry which is preliminary data.</text>
</comment>
<reference evidence="1 2" key="1">
    <citation type="submission" date="2024-02" db="EMBL/GenBank/DDBJ databases">
        <title>Herpetosiphon gulosus NBRC 112829.</title>
        <authorList>
            <person name="Ichikawa N."/>
            <person name="Katano-Makiyama Y."/>
            <person name="Hidaka K."/>
        </authorList>
    </citation>
    <scope>NUCLEOTIDE SEQUENCE [LARGE SCALE GENOMIC DNA]</scope>
    <source>
        <strain evidence="1 2">NBRC 112829</strain>
    </source>
</reference>
<protein>
    <submittedName>
        <fullName evidence="1">Uncharacterized protein</fullName>
    </submittedName>
</protein>
<name>A0ABP9X7U5_9CHLR</name>
<keyword evidence="2" id="KW-1185">Reference proteome</keyword>
<sequence>MVRIVITGKTQGDVVRAITEMREGLGRRVDFGLPLEDEYQEWASHGYQLAQSEFEQCQQSGNWPTIDFYGKVE</sequence>
<dbReference type="EMBL" id="BAABRU010000052">
    <property type="protein sequence ID" value="GAA5531455.1"/>
    <property type="molecule type" value="Genomic_DNA"/>
</dbReference>
<evidence type="ECO:0000313" key="2">
    <source>
        <dbReference type="Proteomes" id="UP001428290"/>
    </source>
</evidence>